<comment type="caution">
    <text evidence="13">The sequence shown here is derived from an EMBL/GenBank/DDBJ whole genome shotgun (WGS) entry which is preliminary data.</text>
</comment>
<dbReference type="Proteomes" id="UP000575898">
    <property type="component" value="Unassembled WGS sequence"/>
</dbReference>
<dbReference type="InterPro" id="IPR036765">
    <property type="entry name" value="ZipA_FtsZ-bd_C_sf"/>
</dbReference>
<comment type="similarity">
    <text evidence="8">Belongs to the ZipA family.</text>
</comment>
<accession>A0A840MER6</accession>
<evidence type="ECO:0000313" key="14">
    <source>
        <dbReference type="Proteomes" id="UP000575898"/>
    </source>
</evidence>
<evidence type="ECO:0000256" key="7">
    <source>
        <dbReference type="ARBA" id="ARBA00023306"/>
    </source>
</evidence>
<dbReference type="GO" id="GO:0005886">
    <property type="term" value="C:plasma membrane"/>
    <property type="evidence" value="ECO:0007669"/>
    <property type="project" value="UniProtKB-SubCell"/>
</dbReference>
<feature type="domain" description="ZipA C-terminal FtsZ-binding" evidence="12">
    <location>
        <begin position="218"/>
        <end position="344"/>
    </location>
</feature>
<keyword evidence="4 9" id="KW-0812">Transmembrane</keyword>
<dbReference type="EMBL" id="JACHHY010000001">
    <property type="protein sequence ID" value="MBB5016880.1"/>
    <property type="molecule type" value="Genomic_DNA"/>
</dbReference>
<evidence type="ECO:0000256" key="11">
    <source>
        <dbReference type="SAM" id="Phobius"/>
    </source>
</evidence>
<dbReference type="Pfam" id="PF04354">
    <property type="entry name" value="ZipA_C"/>
    <property type="match status" value="1"/>
</dbReference>
<evidence type="ECO:0000256" key="1">
    <source>
        <dbReference type="ARBA" id="ARBA00022475"/>
    </source>
</evidence>
<dbReference type="AlphaFoldDB" id="A0A840MER6"/>
<evidence type="ECO:0000256" key="5">
    <source>
        <dbReference type="ARBA" id="ARBA00022989"/>
    </source>
</evidence>
<dbReference type="InterPro" id="IPR011919">
    <property type="entry name" value="Cell_div_ZipA"/>
</dbReference>
<evidence type="ECO:0000256" key="9">
    <source>
        <dbReference type="RuleBase" id="RU003613"/>
    </source>
</evidence>
<evidence type="ECO:0000259" key="12">
    <source>
        <dbReference type="SMART" id="SM00771"/>
    </source>
</evidence>
<dbReference type="Gene3D" id="3.30.1400.10">
    <property type="entry name" value="ZipA, C-terminal FtsZ-binding domain"/>
    <property type="match status" value="1"/>
</dbReference>
<dbReference type="SUPFAM" id="SSF64383">
    <property type="entry name" value="Cell-division protein ZipA, C-terminal domain"/>
    <property type="match status" value="1"/>
</dbReference>
<keyword evidence="1 9" id="KW-1003">Cell membrane</keyword>
<organism evidence="13 14">
    <name type="scientific">Chitinivorax tropicus</name>
    <dbReference type="NCBI Taxonomy" id="714531"/>
    <lineage>
        <taxon>Bacteria</taxon>
        <taxon>Pseudomonadati</taxon>
        <taxon>Pseudomonadota</taxon>
        <taxon>Betaproteobacteria</taxon>
        <taxon>Chitinivorax</taxon>
    </lineage>
</organism>
<keyword evidence="14" id="KW-1185">Reference proteome</keyword>
<dbReference type="GO" id="GO:0032153">
    <property type="term" value="C:cell division site"/>
    <property type="evidence" value="ECO:0007669"/>
    <property type="project" value="TreeGrafter"/>
</dbReference>
<dbReference type="RefSeq" id="WP_184033780.1">
    <property type="nucleotide sequence ID" value="NZ_JACHHY010000001.1"/>
</dbReference>
<dbReference type="PANTHER" id="PTHR38685">
    <property type="entry name" value="CELL DIVISION PROTEIN ZIPA"/>
    <property type="match status" value="1"/>
</dbReference>
<evidence type="ECO:0000313" key="13">
    <source>
        <dbReference type="EMBL" id="MBB5016880.1"/>
    </source>
</evidence>
<keyword evidence="6 9" id="KW-0472">Membrane</keyword>
<gene>
    <name evidence="13" type="ORF">HNQ59_000142</name>
</gene>
<dbReference type="InterPro" id="IPR007449">
    <property type="entry name" value="ZipA_FtsZ-bd_C"/>
</dbReference>
<feature type="compositionally biased region" description="Basic and acidic residues" evidence="10">
    <location>
        <begin position="49"/>
        <end position="63"/>
    </location>
</feature>
<feature type="transmembrane region" description="Helical" evidence="11">
    <location>
        <begin position="6"/>
        <end position="25"/>
    </location>
</feature>
<evidence type="ECO:0000256" key="10">
    <source>
        <dbReference type="SAM" id="MobiDB-lite"/>
    </source>
</evidence>
<reference evidence="13 14" key="1">
    <citation type="submission" date="2020-08" db="EMBL/GenBank/DDBJ databases">
        <title>Genomic Encyclopedia of Type Strains, Phase IV (KMG-IV): sequencing the most valuable type-strain genomes for metagenomic binning, comparative biology and taxonomic classification.</title>
        <authorList>
            <person name="Goeker M."/>
        </authorList>
    </citation>
    <scope>NUCLEOTIDE SEQUENCE [LARGE SCALE GENOMIC DNA]</scope>
    <source>
        <strain evidence="13 14">DSM 27165</strain>
    </source>
</reference>
<evidence type="ECO:0000256" key="6">
    <source>
        <dbReference type="ARBA" id="ARBA00023136"/>
    </source>
</evidence>
<name>A0A840MER6_9PROT</name>
<evidence type="ECO:0000256" key="8">
    <source>
        <dbReference type="RuleBase" id="RU003612"/>
    </source>
</evidence>
<dbReference type="SMART" id="SM00771">
    <property type="entry name" value="ZipA_C"/>
    <property type="match status" value="1"/>
</dbReference>
<comment type="function">
    <text evidence="8">Essential cell division protein that stabilizes the FtsZ protofilaments by cross-linking them and that serves as a cytoplasmic membrane anchor for the Z ring. Also required for the recruitment to the septal ring of downstream cell division proteins.</text>
</comment>
<sequence>MSDLNLALIVAAVGIIGGVWALNWWQERSFRRKAEQAFEKPAEDVLLERKPKTAARAEPDTPRLEPSLVDTSPAVTPVTSPSPQAETTAALSVLPNTVLDSGIDFIAELHLTEPVAVRNLQVSMEDAANIGKPVRWSGLDAEGEHWSMIHPGAAGSFRQLRVGLQLADRKGPVSDAQLLEFVRIIRLVGEDIGAVVELPQRTPALMAATDLDTFCADVDVLIGLNIVSRDGTPFSATKIRALCEAAGMQLADDGLFHLRNEHGQTLFSLCNLGQESFSSATIRQMKVNAVTLLFDVPRVVGGVSVFDRVAKLADHLAESLDGELVDDNRRPLNEQGLGAIRRQLIELYRRMEQRGIQPGSPTALRLFA</sequence>
<keyword evidence="2 9" id="KW-0997">Cell inner membrane</keyword>
<protein>
    <recommendedName>
        <fullName evidence="8">Cell division protein ZipA</fullName>
    </recommendedName>
</protein>
<keyword evidence="7 8" id="KW-0131">Cell cycle</keyword>
<feature type="compositionally biased region" description="Low complexity" evidence="10">
    <location>
        <begin position="69"/>
        <end position="83"/>
    </location>
</feature>
<dbReference type="GO" id="GO:0000917">
    <property type="term" value="P:division septum assembly"/>
    <property type="evidence" value="ECO:0007669"/>
    <property type="project" value="TreeGrafter"/>
</dbReference>
<keyword evidence="3 8" id="KW-0132">Cell division</keyword>
<evidence type="ECO:0000256" key="3">
    <source>
        <dbReference type="ARBA" id="ARBA00022618"/>
    </source>
</evidence>
<proteinExistence type="inferred from homology"/>
<keyword evidence="5 11" id="KW-1133">Transmembrane helix</keyword>
<comment type="subcellular location">
    <subcellularLocation>
        <location evidence="9">Cell inner membrane</location>
        <topology evidence="9">Single-pass type I membrane protein</topology>
    </subcellularLocation>
</comment>
<evidence type="ECO:0000256" key="4">
    <source>
        <dbReference type="ARBA" id="ARBA00022692"/>
    </source>
</evidence>
<feature type="region of interest" description="Disordered" evidence="10">
    <location>
        <begin position="49"/>
        <end position="83"/>
    </location>
</feature>
<dbReference type="PANTHER" id="PTHR38685:SF1">
    <property type="entry name" value="CELL DIVISION PROTEIN ZIPA"/>
    <property type="match status" value="1"/>
</dbReference>
<evidence type="ECO:0000256" key="2">
    <source>
        <dbReference type="ARBA" id="ARBA00022519"/>
    </source>
</evidence>